<dbReference type="Pfam" id="PF23410">
    <property type="entry name" value="Beta-prop_VPS8"/>
    <property type="match status" value="1"/>
</dbReference>
<comment type="caution">
    <text evidence="6">The sequence shown here is derived from an EMBL/GenBank/DDBJ whole genome shotgun (WGS) entry which is preliminary data.</text>
</comment>
<dbReference type="SMART" id="SM00320">
    <property type="entry name" value="WD40"/>
    <property type="match status" value="1"/>
</dbReference>
<evidence type="ECO:0000256" key="3">
    <source>
        <dbReference type="SAM" id="MobiDB-lite"/>
    </source>
</evidence>
<proteinExistence type="inferred from homology"/>
<feature type="region of interest" description="Disordered" evidence="3">
    <location>
        <begin position="69"/>
        <end position="95"/>
    </location>
</feature>
<dbReference type="EMBL" id="LFYR01000688">
    <property type="protein sequence ID" value="KMZ71109.1"/>
    <property type="molecule type" value="Genomic_DNA"/>
</dbReference>
<dbReference type="GO" id="GO:0030897">
    <property type="term" value="C:HOPS complex"/>
    <property type="evidence" value="ECO:0000318"/>
    <property type="project" value="GO_Central"/>
</dbReference>
<dbReference type="Pfam" id="PF25066">
    <property type="entry name" value="TPR_VPS8_2"/>
    <property type="match status" value="1"/>
</dbReference>
<dbReference type="PANTHER" id="PTHR12616:SF8">
    <property type="entry name" value="VACUOLAR PROTEIN SORTING-ASSOCIATED PROTEIN 8 HOMOLOG"/>
    <property type="match status" value="1"/>
</dbReference>
<gene>
    <name evidence="6" type="ORF">ZOSMA_188G00090</name>
</gene>
<dbReference type="InterPro" id="IPR045111">
    <property type="entry name" value="Vps41/Vps8"/>
</dbReference>
<dbReference type="SUPFAM" id="SSF50978">
    <property type="entry name" value="WD40 repeat-like"/>
    <property type="match status" value="1"/>
</dbReference>
<feature type="compositionally biased region" description="Basic residues" evidence="3">
    <location>
        <begin position="1848"/>
        <end position="1864"/>
    </location>
</feature>
<keyword evidence="7" id="KW-1185">Reference proteome</keyword>
<dbReference type="OMA" id="HQACGLI"/>
<protein>
    <submittedName>
        <fullName evidence="6">Vacuolar protein sorting-associated protein 8-like protein</fullName>
    </submittedName>
</protein>
<feature type="compositionally biased region" description="Polar residues" evidence="3">
    <location>
        <begin position="1830"/>
        <end position="1847"/>
    </location>
</feature>
<feature type="domain" description="VPS8-like TPR-like repeats" evidence="5">
    <location>
        <begin position="1541"/>
        <end position="1670"/>
    </location>
</feature>
<feature type="compositionally biased region" description="Polar residues" evidence="3">
    <location>
        <begin position="75"/>
        <end position="85"/>
    </location>
</feature>
<evidence type="ECO:0000313" key="7">
    <source>
        <dbReference type="Proteomes" id="UP000036987"/>
    </source>
</evidence>
<feature type="domain" description="Vacuolar protein sorting-associated protein 8 central" evidence="4">
    <location>
        <begin position="925"/>
        <end position="1109"/>
    </location>
</feature>
<dbReference type="GO" id="GO:0005770">
    <property type="term" value="C:late endosome"/>
    <property type="evidence" value="ECO:0000318"/>
    <property type="project" value="GO_Central"/>
</dbReference>
<evidence type="ECO:0000259" key="4">
    <source>
        <dbReference type="Pfam" id="PF12816"/>
    </source>
</evidence>
<evidence type="ECO:0000259" key="5">
    <source>
        <dbReference type="Pfam" id="PF25066"/>
    </source>
</evidence>
<dbReference type="PROSITE" id="PS50294">
    <property type="entry name" value="WD_REPEATS_REGION"/>
    <property type="match status" value="1"/>
</dbReference>
<dbReference type="InterPro" id="IPR015943">
    <property type="entry name" value="WD40/YVTN_repeat-like_dom_sf"/>
</dbReference>
<dbReference type="STRING" id="29655.A0A0K9PQ94"/>
<evidence type="ECO:0000256" key="1">
    <source>
        <dbReference type="ARBA" id="ARBA00009422"/>
    </source>
</evidence>
<evidence type="ECO:0000313" key="6">
    <source>
        <dbReference type="EMBL" id="KMZ71109.1"/>
    </source>
</evidence>
<feature type="region of interest" description="Disordered" evidence="3">
    <location>
        <begin position="1829"/>
        <end position="1878"/>
    </location>
</feature>
<accession>A0A0K9PQ94</accession>
<dbReference type="CDD" id="cd16448">
    <property type="entry name" value="RING-H2"/>
    <property type="match status" value="1"/>
</dbReference>
<sequence>MLPPKKGAVTATGRSRLASALRTNPRKPGAALAAAAAASRLDPTPHAAAIRLKRAVSVGSLDGVSTIGLERSNSEETASGGISESDTGDGGLIQGSRLSDVVDDELFGKVHFYGDDVGVIDPQEIGFETKKASNLDGSGEEIVAKLNDNLSLPSIQVYTSNSPSSQLEDDGGNGVRMVDAKEVSVNDQSSDNGVQMLDAKEVSVNDQNSYNGVQMLDAKEVSVNDQHSYNGVQMLDTKKVSGDDQNSDYCVQVIDAKEVHVNDQRSDHDVLLLDAEEVSANGQISDHGVQMLDAEEGSTNDQSSDHDAQMLDEKAARMADKILQDSMKPLEWAEEVEKRQVSHGIHWEEGAVAQTMRFEGIRKAQPAVGCLHIDPDNMITRLISSQMFRHEYGSPQVVAAHMSFIAVGMSKGVVLAVPSKYSPYTADIMDSKTLKLGSEGEKSSSPVTSLCFNQQGDLLLVGYMDGHITIWDMLKATAAKVITGEHTAPIVHAAFLGQDPQVTRQFKVITGDSKGLILLHAISVVPLLFRFSIKTQCIVDGKKTGTALSVSPLLMDGLLLGGLTTSQSNSTVLPGGIGSMVGGVVGETGWKLFSEGEGSLPVEEGVVVFVTHQNALVVKLTPNVEVYKNLPKPEGIREGSIPYTAWRCSPSSKTSSKEQAAANVSNGIHWLAIAWDRKILVFKLVKSELVNHKNWSIDGGEAIGVAWLDDQMLVVLTSRGKLCLFSRDGLEINQSSFLLGATSGNDIITYHTHFTNSFGNPEKAYHNSIAVRGATIYVLGPSHLIVFRLLPWKERIQVLQRAGDWMGAMDMSMRLYDGHAHGVVDLPRTVETIRETIMPYLVELILSYVDEVFSYISVAFSNQIEKNSQIDKQNANSDSVHEEMDEQFARVGGVSVEFCLKIKRTDILFDVIFSRFVAVQHGGTFLEILEPYILKDMLGSLPPEIMQSLVEHYSRKGWLQRVEQCVLHMDISSLDFNQVVKLCREHGLYGALIYLFNQGLDDYKTPLEELLVVLQNFKRNEALTIGYKMLVYIKYCFLGLAFPPGHGSISVSRLPKLKEELLQFLLEDSVPLDSQVIRTFKSSCGVCLNLFYLLWLDLEATLEVIRCAFLRDVHLIVRMDETKEKNERHYDNPGDQNMAQKTVNSLISCFNMESNTIRVFEMEDREVWPSKKDITFVLDFVVLFVAYNIATISQKVLKHLLNYLTSIDHSLGERNQKMDVSRKEKQFLALLNVIPERDWNTSYVLDLCLKARFYQACGVIYRTRRDYVDALDSYLKDSDEPVYTFAFINKIFSQLEANSSSFRLTVISRFPDLVRLNREGAFFLFVDQFSEESQHILSKLQSNPQSLFMFLKTAVDIHLQRKLDFSSLESCHEFNGSFGIAIKNDFCDVGVYLERLANFPKILHQNTILVTDEIAELYLELLCQYEHSSVLNFLETFENYRLEHCLRLCQDYGITDASAFLLERVGDVEGAFMITVDGLNIKFEKLASSIQSEVSKLIKTGSIDIDHLNTIMQTNEFIMVRGVLHALIGLCQRNTERLEPRESESLWLRLLDIFCEPLREFYRGKDKEVSLSRNNSTLLHDKYNVQNKQDSSILRRLLSQFIGEIVEGMIGYAQLPEVMAKILYDNGNQEFGDFKFTILGILGTYGFEKRILDTAKSLIEDDTFYTMSLLKKGASHAYAPQNFSCCICHCLLTKESSSSGIRVFNCGHASHLHCESEEAGLVGCVVCTPKRKTIGRSRSTTAITDNGLIRNSTMSNLSTHGVSNIHHLHETEQMDKPYGLNHDIPRFEFLTNLQISKDDIKNQRKVLQTEFLPKLRLAPPAVYHEKVQKSAATSLGESSSHLSTVKSSQKKTHSKQRGLSKHFPLRTNIFGSEKNRIP</sequence>
<dbReference type="Pfam" id="PF12816">
    <property type="entry name" value="TPR_Vps8"/>
    <property type="match status" value="1"/>
</dbReference>
<organism evidence="6 7">
    <name type="scientific">Zostera marina</name>
    <name type="common">Eelgrass</name>
    <dbReference type="NCBI Taxonomy" id="29655"/>
    <lineage>
        <taxon>Eukaryota</taxon>
        <taxon>Viridiplantae</taxon>
        <taxon>Streptophyta</taxon>
        <taxon>Embryophyta</taxon>
        <taxon>Tracheophyta</taxon>
        <taxon>Spermatophyta</taxon>
        <taxon>Magnoliopsida</taxon>
        <taxon>Liliopsida</taxon>
        <taxon>Zosteraceae</taxon>
        <taxon>Zostera</taxon>
    </lineage>
</organism>
<feature type="repeat" description="WD" evidence="2">
    <location>
        <begin position="440"/>
        <end position="481"/>
    </location>
</feature>
<dbReference type="InterPro" id="IPR036322">
    <property type="entry name" value="WD40_repeat_dom_sf"/>
</dbReference>
<comment type="similarity">
    <text evidence="1">Belongs to the VPS8 family.</text>
</comment>
<dbReference type="Pfam" id="PF23556">
    <property type="entry name" value="TPR_Vps41"/>
    <property type="match status" value="1"/>
</dbReference>
<reference evidence="7" key="1">
    <citation type="journal article" date="2016" name="Nature">
        <title>The genome of the seagrass Zostera marina reveals angiosperm adaptation to the sea.</title>
        <authorList>
            <person name="Olsen J.L."/>
            <person name="Rouze P."/>
            <person name="Verhelst B."/>
            <person name="Lin Y.-C."/>
            <person name="Bayer T."/>
            <person name="Collen J."/>
            <person name="Dattolo E."/>
            <person name="De Paoli E."/>
            <person name="Dittami S."/>
            <person name="Maumus F."/>
            <person name="Michel G."/>
            <person name="Kersting A."/>
            <person name="Lauritano C."/>
            <person name="Lohaus R."/>
            <person name="Toepel M."/>
            <person name="Tonon T."/>
            <person name="Vanneste K."/>
            <person name="Amirebrahimi M."/>
            <person name="Brakel J."/>
            <person name="Bostroem C."/>
            <person name="Chovatia M."/>
            <person name="Grimwood J."/>
            <person name="Jenkins J.W."/>
            <person name="Jueterbock A."/>
            <person name="Mraz A."/>
            <person name="Stam W.T."/>
            <person name="Tice H."/>
            <person name="Bornberg-Bauer E."/>
            <person name="Green P.J."/>
            <person name="Pearson G.A."/>
            <person name="Procaccini G."/>
            <person name="Duarte C.M."/>
            <person name="Schmutz J."/>
            <person name="Reusch T.B.H."/>
            <person name="Van de Peer Y."/>
        </authorList>
    </citation>
    <scope>NUCLEOTIDE SEQUENCE [LARGE SCALE GENOMIC DNA]</scope>
    <source>
        <strain evidence="7">cv. Finnish</strain>
    </source>
</reference>
<dbReference type="PROSITE" id="PS50082">
    <property type="entry name" value="WD_REPEATS_2"/>
    <property type="match status" value="1"/>
</dbReference>
<dbReference type="InterPro" id="IPR059070">
    <property type="entry name" value="TPR_VPS8_2"/>
</dbReference>
<dbReference type="InterPro" id="IPR025941">
    <property type="entry name" value="Vps8_central_dom"/>
</dbReference>
<dbReference type="GO" id="GO:0034058">
    <property type="term" value="P:endosomal vesicle fusion"/>
    <property type="evidence" value="ECO:0000318"/>
    <property type="project" value="GO_Central"/>
</dbReference>
<feature type="region of interest" description="Disordered" evidence="3">
    <location>
        <begin position="1"/>
        <end position="25"/>
    </location>
</feature>
<keyword evidence="2" id="KW-0853">WD repeat</keyword>
<dbReference type="Proteomes" id="UP000036987">
    <property type="component" value="Unassembled WGS sequence"/>
</dbReference>
<dbReference type="PANTHER" id="PTHR12616">
    <property type="entry name" value="VACUOLAR PROTEIN SORTING VPS41"/>
    <property type="match status" value="1"/>
</dbReference>
<dbReference type="InterPro" id="IPR001680">
    <property type="entry name" value="WD40_rpt"/>
</dbReference>
<dbReference type="GO" id="GO:0006623">
    <property type="term" value="P:protein targeting to vacuole"/>
    <property type="evidence" value="ECO:0000318"/>
    <property type="project" value="GO_Central"/>
</dbReference>
<evidence type="ECO:0000256" key="2">
    <source>
        <dbReference type="PROSITE-ProRule" id="PRU00221"/>
    </source>
</evidence>
<name>A0A0K9PQ94_ZOSMR</name>
<dbReference type="OrthoDB" id="289913at2759"/>
<dbReference type="Gene3D" id="2.130.10.10">
    <property type="entry name" value="YVTN repeat-like/Quinoprotein amine dehydrogenase"/>
    <property type="match status" value="1"/>
</dbReference>